<sequence length="153" mass="16435">MSDTLIAKELRHRFKAAILVGEFTVDEGGEAIAVKILDTLPAGWVIKDEKLPALYVFATGEGLDHNQSISEVERSLSLAVALMARPGGDPMDQLDDMQLAVELKVLAAGKFGLAKSCRLLSVEIARNNGAPVVGTRIMNYEIVFGVTPDDPSL</sequence>
<comment type="caution">
    <text evidence="1">The sequence shown here is derived from an EMBL/GenBank/DDBJ whole genome shotgun (WGS) entry which is preliminary data.</text>
</comment>
<proteinExistence type="predicted"/>
<reference evidence="1 2" key="1">
    <citation type="submission" date="2021-06" db="EMBL/GenBank/DDBJ databases">
        <title>50 bacteria genomes isolated from Dapeng, Shenzhen, China.</title>
        <authorList>
            <person name="Zheng W."/>
            <person name="Yu S."/>
            <person name="Huang Y."/>
        </authorList>
    </citation>
    <scope>NUCLEOTIDE SEQUENCE [LARGE SCALE GENOMIC DNA]</scope>
    <source>
        <strain evidence="1 2">DP1N14-2</strain>
    </source>
</reference>
<name>A0ABS7NIS6_9RHOB</name>
<dbReference type="Gene3D" id="3.30.70.1700">
    <property type="entry name" value="Phage minor tail protein U"/>
    <property type="match status" value="1"/>
</dbReference>
<dbReference type="InterPro" id="IPR038512">
    <property type="entry name" value="GpU-like_sf"/>
</dbReference>
<dbReference type="Proteomes" id="UP000766629">
    <property type="component" value="Unassembled WGS sequence"/>
</dbReference>
<dbReference type="RefSeq" id="WP_222509205.1">
    <property type="nucleotide sequence ID" value="NZ_JAHVJA010000008.1"/>
</dbReference>
<evidence type="ECO:0000313" key="2">
    <source>
        <dbReference type="Proteomes" id="UP000766629"/>
    </source>
</evidence>
<accession>A0ABS7NIS6</accession>
<dbReference type="EMBL" id="JAHVJA010000008">
    <property type="protein sequence ID" value="MBY6141124.1"/>
    <property type="molecule type" value="Genomic_DNA"/>
</dbReference>
<keyword evidence="2" id="KW-1185">Reference proteome</keyword>
<organism evidence="1 2">
    <name type="scientific">Leisingera daeponensis</name>
    <dbReference type="NCBI Taxonomy" id="405746"/>
    <lineage>
        <taxon>Bacteria</taxon>
        <taxon>Pseudomonadati</taxon>
        <taxon>Pseudomonadota</taxon>
        <taxon>Alphaproteobacteria</taxon>
        <taxon>Rhodobacterales</taxon>
        <taxon>Roseobacteraceae</taxon>
        <taxon>Leisingera</taxon>
    </lineage>
</organism>
<evidence type="ECO:0008006" key="3">
    <source>
        <dbReference type="Google" id="ProtNLM"/>
    </source>
</evidence>
<evidence type="ECO:0000313" key="1">
    <source>
        <dbReference type="EMBL" id="MBY6141124.1"/>
    </source>
</evidence>
<gene>
    <name evidence="1" type="ORF">KUV26_16935</name>
</gene>
<protein>
    <recommendedName>
        <fullName evidence="3">DUF3168 domain-containing protein</fullName>
    </recommendedName>
</protein>